<dbReference type="AlphaFoldDB" id="A0AAE4BTV0"/>
<dbReference type="Proteomes" id="UP001185092">
    <property type="component" value="Unassembled WGS sequence"/>
</dbReference>
<evidence type="ECO:0000313" key="6">
    <source>
        <dbReference type="Proteomes" id="UP001185092"/>
    </source>
</evidence>
<name>A0AAE4BTV0_9BACT</name>
<reference evidence="5" key="1">
    <citation type="submission" date="2023-07" db="EMBL/GenBank/DDBJ databases">
        <title>Genomic Encyclopedia of Type Strains, Phase IV (KMG-IV): sequencing the most valuable type-strain genomes for metagenomic binning, comparative biology and taxonomic classification.</title>
        <authorList>
            <person name="Goeker M."/>
        </authorList>
    </citation>
    <scope>NUCLEOTIDE SEQUENCE</scope>
    <source>
        <strain evidence="5">DSM 26174</strain>
    </source>
</reference>
<dbReference type="PIRSF" id="PIRSF006707">
    <property type="entry name" value="MJ1563"/>
    <property type="match status" value="1"/>
</dbReference>
<comment type="similarity">
    <text evidence="4">Belongs to the GbsR family.</text>
</comment>
<comment type="caution">
    <text evidence="5">The sequence shown here is derived from an EMBL/GenBank/DDBJ whole genome shotgun (WGS) entry which is preliminary data.</text>
</comment>
<dbReference type="InterPro" id="IPR036390">
    <property type="entry name" value="WH_DNA-bd_sf"/>
</dbReference>
<dbReference type="EMBL" id="JAVDQD010000004">
    <property type="protein sequence ID" value="MDR6240340.1"/>
    <property type="molecule type" value="Genomic_DNA"/>
</dbReference>
<dbReference type="RefSeq" id="WP_309940245.1">
    <property type="nucleotide sequence ID" value="NZ_AP025305.1"/>
</dbReference>
<dbReference type="PANTHER" id="PTHR38465">
    <property type="entry name" value="HTH-TYPE TRANSCRIPTIONAL REGULATOR MJ1563-RELATED"/>
    <property type="match status" value="1"/>
</dbReference>
<evidence type="ECO:0000313" key="5">
    <source>
        <dbReference type="EMBL" id="MDR6240340.1"/>
    </source>
</evidence>
<dbReference type="InterPro" id="IPR036388">
    <property type="entry name" value="WH-like_DNA-bd_sf"/>
</dbReference>
<dbReference type="SUPFAM" id="SSF46785">
    <property type="entry name" value="Winged helix' DNA-binding domain"/>
    <property type="match status" value="1"/>
</dbReference>
<evidence type="ECO:0000256" key="3">
    <source>
        <dbReference type="ARBA" id="ARBA00023163"/>
    </source>
</evidence>
<keyword evidence="2 4" id="KW-0238">DNA-binding</keyword>
<dbReference type="InterPro" id="IPR052362">
    <property type="entry name" value="HTH-GbsR_regulator"/>
</dbReference>
<organism evidence="5 6">
    <name type="scientific">Aureibacter tunicatorum</name>
    <dbReference type="NCBI Taxonomy" id="866807"/>
    <lineage>
        <taxon>Bacteria</taxon>
        <taxon>Pseudomonadati</taxon>
        <taxon>Bacteroidota</taxon>
        <taxon>Cytophagia</taxon>
        <taxon>Cytophagales</taxon>
        <taxon>Persicobacteraceae</taxon>
        <taxon>Aureibacter</taxon>
    </lineage>
</organism>
<evidence type="ECO:0000256" key="1">
    <source>
        <dbReference type="ARBA" id="ARBA00023015"/>
    </source>
</evidence>
<evidence type="ECO:0000256" key="2">
    <source>
        <dbReference type="ARBA" id="ARBA00023125"/>
    </source>
</evidence>
<gene>
    <name evidence="5" type="ORF">HNQ88_003406</name>
</gene>
<accession>A0AAE4BTV0</accession>
<sequence length="166" mass="19305">MKYEEAKEKYIQAWGALGSSWGVNRTMAQIHALLMVSTEPLSAEEIMEDLKISRGNTNMNVRALIDWGLASKVLKPGERKEFFTTDKDPWKLAVQVAKERRKRELDPILQILNEVQEVEPIDEKSKHFKEMTKELNGFAKQADSFLDMFIKAENKWWTKFIMKIKG</sequence>
<dbReference type="Gene3D" id="1.10.10.10">
    <property type="entry name" value="Winged helix-like DNA-binding domain superfamily/Winged helix DNA-binding domain"/>
    <property type="match status" value="1"/>
</dbReference>
<keyword evidence="6" id="KW-1185">Reference proteome</keyword>
<keyword evidence="3 4" id="KW-0804">Transcription</keyword>
<proteinExistence type="inferred from homology"/>
<keyword evidence="1 4" id="KW-0805">Transcription regulation</keyword>
<dbReference type="InterPro" id="IPR026282">
    <property type="entry name" value="MJ1563"/>
</dbReference>
<dbReference type="PANTHER" id="PTHR38465:SF1">
    <property type="entry name" value="HTH-TYPE TRANSCRIPTIONAL REGULATOR MJ1563-RELATED"/>
    <property type="match status" value="1"/>
</dbReference>
<protein>
    <recommendedName>
        <fullName evidence="4">HTH-type transcriptional regulator</fullName>
    </recommendedName>
</protein>
<evidence type="ECO:0000256" key="4">
    <source>
        <dbReference type="PIRNR" id="PIRNR006707"/>
    </source>
</evidence>
<dbReference type="GO" id="GO:0003677">
    <property type="term" value="F:DNA binding"/>
    <property type="evidence" value="ECO:0007669"/>
    <property type="project" value="UniProtKB-UniRule"/>
</dbReference>